<evidence type="ECO:0000256" key="2">
    <source>
        <dbReference type="PROSITE-ProRule" id="PRU00497"/>
    </source>
</evidence>
<dbReference type="PANTHER" id="PTHR10380:SF173">
    <property type="entry name" value="CUTICULAR PROTEIN 47EF, ISOFORM C-RELATED"/>
    <property type="match status" value="1"/>
</dbReference>
<dbReference type="PRINTS" id="PR00947">
    <property type="entry name" value="CUTICLE"/>
</dbReference>
<evidence type="ECO:0000313" key="5">
    <source>
        <dbReference type="RefSeq" id="XP_003740320.1"/>
    </source>
</evidence>
<dbReference type="GO" id="GO:0062129">
    <property type="term" value="C:chitin-based extracellular matrix"/>
    <property type="evidence" value="ECO:0007669"/>
    <property type="project" value="TreeGrafter"/>
</dbReference>
<reference evidence="5" key="1">
    <citation type="submission" date="2025-08" db="UniProtKB">
        <authorList>
            <consortium name="RefSeq"/>
        </authorList>
    </citation>
    <scope>IDENTIFICATION</scope>
</reference>
<dbReference type="GO" id="GO:0008010">
    <property type="term" value="F:structural constituent of chitin-based larval cuticle"/>
    <property type="evidence" value="ECO:0007669"/>
    <property type="project" value="TreeGrafter"/>
</dbReference>
<dbReference type="InterPro" id="IPR050468">
    <property type="entry name" value="Cuticle_Struct_Prot"/>
</dbReference>
<sequence>MKSSFAVLLLLGFAVYATAVGGGHSVNNHKQDDYGNYQFSYHITDGLGAKNYRHESGAPGVKKGSYGFVDIDGRARHVNYIADHYGFRAKIASNEPGVAQKDAAHAAYGGGGFV</sequence>
<keyword evidence="3" id="KW-0732">Signal</keyword>
<dbReference type="InterPro" id="IPR000618">
    <property type="entry name" value="Insect_cuticle"/>
</dbReference>
<evidence type="ECO:0000256" key="3">
    <source>
        <dbReference type="SAM" id="SignalP"/>
    </source>
</evidence>
<feature type="signal peptide" evidence="3">
    <location>
        <begin position="1"/>
        <end position="19"/>
    </location>
</feature>
<organism evidence="4 5">
    <name type="scientific">Galendromus occidentalis</name>
    <name type="common">western predatory mite</name>
    <dbReference type="NCBI Taxonomy" id="34638"/>
    <lineage>
        <taxon>Eukaryota</taxon>
        <taxon>Metazoa</taxon>
        <taxon>Ecdysozoa</taxon>
        <taxon>Arthropoda</taxon>
        <taxon>Chelicerata</taxon>
        <taxon>Arachnida</taxon>
        <taxon>Acari</taxon>
        <taxon>Parasitiformes</taxon>
        <taxon>Mesostigmata</taxon>
        <taxon>Gamasina</taxon>
        <taxon>Phytoseioidea</taxon>
        <taxon>Phytoseiidae</taxon>
        <taxon>Typhlodrominae</taxon>
        <taxon>Galendromus</taxon>
    </lineage>
</organism>
<dbReference type="AlphaFoldDB" id="A0AAJ6VWJ1"/>
<dbReference type="Pfam" id="PF00379">
    <property type="entry name" value="Chitin_bind_4"/>
    <property type="match status" value="1"/>
</dbReference>
<proteinExistence type="predicted"/>
<dbReference type="RefSeq" id="XP_003740320.1">
    <property type="nucleotide sequence ID" value="XM_003740272.1"/>
</dbReference>
<keyword evidence="4" id="KW-1185">Reference proteome</keyword>
<dbReference type="PROSITE" id="PS51155">
    <property type="entry name" value="CHIT_BIND_RR_2"/>
    <property type="match status" value="1"/>
</dbReference>
<dbReference type="KEGG" id="goe:100902825"/>
<dbReference type="PROSITE" id="PS00233">
    <property type="entry name" value="CHIT_BIND_RR_1"/>
    <property type="match status" value="1"/>
</dbReference>
<feature type="chain" id="PRO_5042569067" evidence="3">
    <location>
        <begin position="20"/>
        <end position="114"/>
    </location>
</feature>
<keyword evidence="1 2" id="KW-0193">Cuticle</keyword>
<accession>A0AAJ6VWJ1</accession>
<dbReference type="GeneID" id="100902825"/>
<name>A0AAJ6VWJ1_9ACAR</name>
<protein>
    <submittedName>
        <fullName evidence="5">Adult-specific rigid cuticular protein 15.7-like</fullName>
    </submittedName>
</protein>
<dbReference type="PANTHER" id="PTHR10380">
    <property type="entry name" value="CUTICLE PROTEIN"/>
    <property type="match status" value="1"/>
</dbReference>
<gene>
    <name evidence="5" type="primary">LOC100902825</name>
</gene>
<evidence type="ECO:0000256" key="1">
    <source>
        <dbReference type="ARBA" id="ARBA00022460"/>
    </source>
</evidence>
<dbReference type="Proteomes" id="UP000694867">
    <property type="component" value="Unplaced"/>
</dbReference>
<evidence type="ECO:0000313" key="4">
    <source>
        <dbReference type="Proteomes" id="UP000694867"/>
    </source>
</evidence>
<dbReference type="InterPro" id="IPR031311">
    <property type="entry name" value="CHIT_BIND_RR_consensus"/>
</dbReference>